<keyword evidence="1" id="KW-0238">DNA-binding</keyword>
<protein>
    <submittedName>
        <fullName evidence="3">Helix-turn-helix domain-containing protein</fullName>
    </submittedName>
</protein>
<accession>A0A9X3HZD8</accession>
<evidence type="ECO:0000256" key="1">
    <source>
        <dbReference type="ARBA" id="ARBA00023125"/>
    </source>
</evidence>
<organism evidence="3 4">
    <name type="scientific">Vibrio qingdaonensis</name>
    <dbReference type="NCBI Taxonomy" id="2829491"/>
    <lineage>
        <taxon>Bacteria</taxon>
        <taxon>Pseudomonadati</taxon>
        <taxon>Pseudomonadota</taxon>
        <taxon>Gammaproteobacteria</taxon>
        <taxon>Vibrionales</taxon>
        <taxon>Vibrionaceae</taxon>
        <taxon>Vibrio</taxon>
    </lineage>
</organism>
<dbReference type="SUPFAM" id="SSF47413">
    <property type="entry name" value="lambda repressor-like DNA-binding domains"/>
    <property type="match status" value="1"/>
</dbReference>
<comment type="caution">
    <text evidence="3">The sequence shown here is derived from an EMBL/GenBank/DDBJ whole genome shotgun (WGS) entry which is preliminary data.</text>
</comment>
<gene>
    <name evidence="3" type="ORF">MD535_22390</name>
</gene>
<dbReference type="InterPro" id="IPR010982">
    <property type="entry name" value="Lambda_DNA-bd_dom_sf"/>
</dbReference>
<name>A0A9X3HZD8_9VIBR</name>
<dbReference type="PROSITE" id="PS50943">
    <property type="entry name" value="HTH_CROC1"/>
    <property type="match status" value="1"/>
</dbReference>
<proteinExistence type="predicted"/>
<dbReference type="PANTHER" id="PTHR46558">
    <property type="entry name" value="TRACRIPTIONAL REGULATORY PROTEIN-RELATED-RELATED"/>
    <property type="match status" value="1"/>
</dbReference>
<reference evidence="3" key="1">
    <citation type="submission" date="2022-02" db="EMBL/GenBank/DDBJ databases">
        <title>Vibrio sp. nov, a new bacterium isolated from seawater.</title>
        <authorList>
            <person name="Yuan Y."/>
        </authorList>
    </citation>
    <scope>NUCLEOTIDE SEQUENCE</scope>
    <source>
        <strain evidence="3">ZSDZ65</strain>
    </source>
</reference>
<evidence type="ECO:0000313" key="3">
    <source>
        <dbReference type="EMBL" id="MCW8348742.1"/>
    </source>
</evidence>
<dbReference type="AlphaFoldDB" id="A0A9X3HZD8"/>
<dbReference type="SMART" id="SM00530">
    <property type="entry name" value="HTH_XRE"/>
    <property type="match status" value="1"/>
</dbReference>
<keyword evidence="4" id="KW-1185">Reference proteome</keyword>
<evidence type="ECO:0000259" key="2">
    <source>
        <dbReference type="PROSITE" id="PS50943"/>
    </source>
</evidence>
<dbReference type="Pfam" id="PF01381">
    <property type="entry name" value="HTH_3"/>
    <property type="match status" value="1"/>
</dbReference>
<dbReference type="EMBL" id="JAKRRY010000045">
    <property type="protein sequence ID" value="MCW8348742.1"/>
    <property type="molecule type" value="Genomic_DNA"/>
</dbReference>
<feature type="domain" description="HTH cro/C1-type" evidence="2">
    <location>
        <begin position="8"/>
        <end position="62"/>
    </location>
</feature>
<evidence type="ECO:0000313" key="4">
    <source>
        <dbReference type="Proteomes" id="UP001155587"/>
    </source>
</evidence>
<dbReference type="InterPro" id="IPR001387">
    <property type="entry name" value="Cro/C1-type_HTH"/>
</dbReference>
<dbReference type="CDD" id="cd00093">
    <property type="entry name" value="HTH_XRE"/>
    <property type="match status" value="1"/>
</dbReference>
<dbReference type="GO" id="GO:0003677">
    <property type="term" value="F:DNA binding"/>
    <property type="evidence" value="ECO:0007669"/>
    <property type="project" value="UniProtKB-KW"/>
</dbReference>
<dbReference type="PANTHER" id="PTHR46558:SF4">
    <property type="entry name" value="DNA-BIDING PHAGE PROTEIN"/>
    <property type="match status" value="1"/>
</dbReference>
<sequence length="213" mass="24111">MKDIGKKIKSSRTGKGINQTQLANMLGVKPQTVSGWERGISRPDVSILKKLSSVLDMPVELLIDETKINFDGVAIPMLRDISSLLDPHFNVLSVDDFYSMPRNASKKTNKNSRLICFEQNANPLITLTKHKVIKHVFIADLSMHTVPHDGIYLIKIHNQIHVKSITISIQGYLVRSLESHDDVERISHHEFEKSMNVSIFILGRVVWFSVDLT</sequence>
<dbReference type="RefSeq" id="WP_265677356.1">
    <property type="nucleotide sequence ID" value="NZ_JAKRRY010000045.1"/>
</dbReference>
<dbReference type="Gene3D" id="1.10.260.40">
    <property type="entry name" value="lambda repressor-like DNA-binding domains"/>
    <property type="match status" value="1"/>
</dbReference>
<dbReference type="Proteomes" id="UP001155587">
    <property type="component" value="Unassembled WGS sequence"/>
</dbReference>